<dbReference type="EMBL" id="FNCG01000004">
    <property type="protein sequence ID" value="SDG58342.1"/>
    <property type="molecule type" value="Genomic_DNA"/>
</dbReference>
<organism evidence="2 3">
    <name type="scientific">Mucilaginibacter gossypii</name>
    <dbReference type="NCBI Taxonomy" id="551996"/>
    <lineage>
        <taxon>Bacteria</taxon>
        <taxon>Pseudomonadati</taxon>
        <taxon>Bacteroidota</taxon>
        <taxon>Sphingobacteriia</taxon>
        <taxon>Sphingobacteriales</taxon>
        <taxon>Sphingobacteriaceae</taxon>
        <taxon>Mucilaginibacter</taxon>
    </lineage>
</organism>
<keyword evidence="1" id="KW-0732">Signal</keyword>
<dbReference type="Proteomes" id="UP000199705">
    <property type="component" value="Unassembled WGS sequence"/>
</dbReference>
<sequence length="253" mass="28729">MRISSKLLLISSVFLLGCGVISDHSANNELTYKDTAANFQPIVTDFNNPVLLDSSQNVLFPLANPTDDDRMSFKSSEQVSYWNIAFYNSLSKKYHLLDNRKMIILQYEDQKELSSGTDVYSSEAHDPNPAQGLNIDGKLICYSVIIEDFNKDQKLTYADPKYLFTSDDAGNNFKQISPTSLNVVSWQRVAKTNKLLIEVQSDSNNDKLFNNKDHMVPYVYDLKKGGPAEPVFSKEFNQAVDKLFKEQWPDAKK</sequence>
<dbReference type="PROSITE" id="PS51257">
    <property type="entry name" value="PROKAR_LIPOPROTEIN"/>
    <property type="match status" value="1"/>
</dbReference>
<evidence type="ECO:0000313" key="3">
    <source>
        <dbReference type="Proteomes" id="UP000199705"/>
    </source>
</evidence>
<feature type="signal peptide" evidence="1">
    <location>
        <begin position="1"/>
        <end position="26"/>
    </location>
</feature>
<dbReference type="STRING" id="551996.SAMN05192573_10439"/>
<evidence type="ECO:0008006" key="4">
    <source>
        <dbReference type="Google" id="ProtNLM"/>
    </source>
</evidence>
<dbReference type="AlphaFoldDB" id="A0A1G7VET2"/>
<protein>
    <recommendedName>
        <fullName evidence="4">Lipoprotein</fullName>
    </recommendedName>
</protein>
<gene>
    <name evidence="2" type="ORF">SAMN05192573_10439</name>
</gene>
<keyword evidence="3" id="KW-1185">Reference proteome</keyword>
<reference evidence="3" key="1">
    <citation type="submission" date="2016-10" db="EMBL/GenBank/DDBJ databases">
        <authorList>
            <person name="Varghese N."/>
            <person name="Submissions S."/>
        </authorList>
    </citation>
    <scope>NUCLEOTIDE SEQUENCE [LARGE SCALE GENOMIC DNA]</scope>
    <source>
        <strain evidence="3">Gh-67</strain>
    </source>
</reference>
<dbReference type="RefSeq" id="WP_091165101.1">
    <property type="nucleotide sequence ID" value="NZ_FNCG01000004.1"/>
</dbReference>
<evidence type="ECO:0000313" key="2">
    <source>
        <dbReference type="EMBL" id="SDG58342.1"/>
    </source>
</evidence>
<feature type="chain" id="PRO_5011735593" description="Lipoprotein" evidence="1">
    <location>
        <begin position="27"/>
        <end position="253"/>
    </location>
</feature>
<evidence type="ECO:0000256" key="1">
    <source>
        <dbReference type="SAM" id="SignalP"/>
    </source>
</evidence>
<accession>A0A1G7VET2</accession>
<proteinExistence type="predicted"/>
<name>A0A1G7VET2_9SPHI</name>